<evidence type="ECO:0000313" key="2">
    <source>
        <dbReference type="Proteomes" id="UP000293638"/>
    </source>
</evidence>
<proteinExistence type="predicted"/>
<dbReference type="InterPro" id="IPR040871">
    <property type="entry name" value="HopA1"/>
</dbReference>
<dbReference type="AlphaFoldDB" id="A0A4Q7NW32"/>
<dbReference type="OrthoDB" id="2408361at2"/>
<sequence length="287" mass="29973">MSTETLLRAVAAEPVRDDDLPRLTRHLYRTHYLGGEGEAAGAAPAADTGLLTALRRADGGRSCWEPGWAWHDSTGLLVERRGIVLRASLDEVRASSGGGLDVRFPTARPYASPGFFLVSGRAGLARGSLVRTYVAVRPDAAPALLDALVGGLDALGMRFTCKVLSSLAAYPRPDAAVLYVDRGDLPAAWPVVRGAHAALAAGVDDRVPALARRLARGLAVAEDPSQEHGPVSFGQHRCGLLARGLLAAGAGATSEERYAAARAALVAAGIRLDAPHLNPGSSELVVW</sequence>
<gene>
    <name evidence="1" type="ORF">EV189_0615</name>
</gene>
<comment type="caution">
    <text evidence="1">The sequence shown here is derived from an EMBL/GenBank/DDBJ whole genome shotgun (WGS) entry which is preliminary data.</text>
</comment>
<protein>
    <submittedName>
        <fullName evidence="1">Uncharacterized protein</fullName>
    </submittedName>
</protein>
<accession>A0A4Q7NW32</accession>
<organism evidence="1 2">
    <name type="scientific">Motilibacter rhizosphaerae</name>
    <dbReference type="NCBI Taxonomy" id="598652"/>
    <lineage>
        <taxon>Bacteria</taxon>
        <taxon>Bacillati</taxon>
        <taxon>Actinomycetota</taxon>
        <taxon>Actinomycetes</taxon>
        <taxon>Motilibacterales</taxon>
        <taxon>Motilibacteraceae</taxon>
        <taxon>Motilibacter</taxon>
    </lineage>
</organism>
<keyword evidence="2" id="KW-1185">Reference proteome</keyword>
<dbReference type="EMBL" id="SGXD01000001">
    <property type="protein sequence ID" value="RZS91374.1"/>
    <property type="molecule type" value="Genomic_DNA"/>
</dbReference>
<dbReference type="Pfam" id="PF17914">
    <property type="entry name" value="HopA1"/>
    <property type="match status" value="1"/>
</dbReference>
<dbReference type="RefSeq" id="WP_130491452.1">
    <property type="nucleotide sequence ID" value="NZ_SGXD01000001.1"/>
</dbReference>
<name>A0A4Q7NW32_9ACTN</name>
<evidence type="ECO:0000313" key="1">
    <source>
        <dbReference type="EMBL" id="RZS91374.1"/>
    </source>
</evidence>
<dbReference type="Proteomes" id="UP000293638">
    <property type="component" value="Unassembled WGS sequence"/>
</dbReference>
<reference evidence="1 2" key="1">
    <citation type="submission" date="2019-02" db="EMBL/GenBank/DDBJ databases">
        <title>Genomic Encyclopedia of Type Strains, Phase IV (KMG-IV): sequencing the most valuable type-strain genomes for metagenomic binning, comparative biology and taxonomic classification.</title>
        <authorList>
            <person name="Goeker M."/>
        </authorList>
    </citation>
    <scope>NUCLEOTIDE SEQUENCE [LARGE SCALE GENOMIC DNA]</scope>
    <source>
        <strain evidence="1 2">DSM 45622</strain>
    </source>
</reference>